<dbReference type="AlphaFoldDB" id="A0A183CA46"/>
<reference evidence="2" key="2">
    <citation type="submission" date="2016-06" db="UniProtKB">
        <authorList>
            <consortium name="WormBaseParasite"/>
        </authorList>
    </citation>
    <scope>IDENTIFICATION</scope>
</reference>
<accession>A0A183CA46</accession>
<keyword evidence="1" id="KW-1185">Reference proteome</keyword>
<proteinExistence type="predicted"/>
<protein>
    <submittedName>
        <fullName evidence="2">BPTI/Kunitz inhibitor domain-containing protein</fullName>
    </submittedName>
</protein>
<reference evidence="1" key="1">
    <citation type="submission" date="2014-05" db="EMBL/GenBank/DDBJ databases">
        <title>The genome and life-stage specific transcriptomes of Globodera pallida elucidate key aspects of plant parasitism by a cyst nematode.</title>
        <authorList>
            <person name="Cotton J.A."/>
            <person name="Lilley C.J."/>
            <person name="Jones L.M."/>
            <person name="Kikuchi T."/>
            <person name="Reid A.J."/>
            <person name="Thorpe P."/>
            <person name="Tsai I.J."/>
            <person name="Beasley H."/>
            <person name="Blok V."/>
            <person name="Cock P.J.A."/>
            <person name="Van den Akker S.E."/>
            <person name="Holroyd N."/>
            <person name="Hunt M."/>
            <person name="Mantelin S."/>
            <person name="Naghra H."/>
            <person name="Pain A."/>
            <person name="Palomares-Rius J.E."/>
            <person name="Zarowiecki M."/>
            <person name="Berriman M."/>
            <person name="Jones J.T."/>
            <person name="Urwin P.E."/>
        </authorList>
    </citation>
    <scope>NUCLEOTIDE SEQUENCE [LARGE SCALE GENOMIC DNA]</scope>
    <source>
        <strain evidence="1">Lindley</strain>
    </source>
</reference>
<name>A0A183CA46_GLOPA</name>
<dbReference type="WBParaSite" id="GPLIN_000974500">
    <property type="protein sequence ID" value="GPLIN_000974500"/>
    <property type="gene ID" value="GPLIN_000974500"/>
</dbReference>
<evidence type="ECO:0000313" key="1">
    <source>
        <dbReference type="Proteomes" id="UP000050741"/>
    </source>
</evidence>
<evidence type="ECO:0000313" key="2">
    <source>
        <dbReference type="WBParaSite" id="GPLIN_000974500"/>
    </source>
</evidence>
<sequence>MPAAQCPCRWTRCIKTEAFKASRCCKEGYEYKCSTELIQELRAKEVRIAKRNFTCFRGPDDYKGWMGFVYNCCETDMPLKKKKPDEPISSLPWPPAGDNAGCLLRVGGGQR</sequence>
<organism evidence="1 2">
    <name type="scientific">Globodera pallida</name>
    <name type="common">Potato cyst nematode worm</name>
    <name type="synonym">Heterodera pallida</name>
    <dbReference type="NCBI Taxonomy" id="36090"/>
    <lineage>
        <taxon>Eukaryota</taxon>
        <taxon>Metazoa</taxon>
        <taxon>Ecdysozoa</taxon>
        <taxon>Nematoda</taxon>
        <taxon>Chromadorea</taxon>
        <taxon>Rhabditida</taxon>
        <taxon>Tylenchina</taxon>
        <taxon>Tylenchomorpha</taxon>
        <taxon>Tylenchoidea</taxon>
        <taxon>Heteroderidae</taxon>
        <taxon>Heteroderinae</taxon>
        <taxon>Globodera</taxon>
    </lineage>
</organism>
<dbReference type="Proteomes" id="UP000050741">
    <property type="component" value="Unassembled WGS sequence"/>
</dbReference>